<dbReference type="InterPro" id="IPR051531">
    <property type="entry name" value="N-acetyltransferase"/>
</dbReference>
<evidence type="ECO:0000259" key="1">
    <source>
        <dbReference type="PROSITE" id="PS51186"/>
    </source>
</evidence>
<feature type="domain" description="N-acetyltransferase" evidence="1">
    <location>
        <begin position="14"/>
        <end position="180"/>
    </location>
</feature>
<accession>A0ABT5TA86</accession>
<dbReference type="PROSITE" id="PS51186">
    <property type="entry name" value="GNAT"/>
    <property type="match status" value="1"/>
</dbReference>
<reference evidence="2" key="1">
    <citation type="submission" date="2023-02" db="EMBL/GenBank/DDBJ databases">
        <title>Description of Roseinatronobacter alkalisoli sp. nov., an alkaliphilic bacerium isolated from soda soil.</title>
        <authorList>
            <person name="Wei W."/>
        </authorList>
    </citation>
    <scope>NUCLEOTIDE SEQUENCE</scope>
    <source>
        <strain evidence="2">HJB301</strain>
    </source>
</reference>
<sequence length="187" mass="21241">MNTDFDLPIVTDRLLLRPFEPSDRPAYDAYHSRPDVYRFLYMPVPTGQALDAQFLSVLPGRFTEDGDTFRLAVTRKDDAVVLGEVLLKIANKAALQGEVGYIFNPDYAGKGYATEAVQAMVDTGFRKCGFHRIFARLDPLNTGSVGVMERLKFRREAHLIHNDRFEGSWGDEFIYALVRSEWEKIAS</sequence>
<evidence type="ECO:0000313" key="3">
    <source>
        <dbReference type="Proteomes" id="UP001431784"/>
    </source>
</evidence>
<comment type="caution">
    <text evidence="2">The sequence shown here is derived from an EMBL/GenBank/DDBJ whole genome shotgun (WGS) entry which is preliminary data.</text>
</comment>
<keyword evidence="3" id="KW-1185">Reference proteome</keyword>
<dbReference type="RefSeq" id="WP_274351528.1">
    <property type="nucleotide sequence ID" value="NZ_JAQZSM010000004.1"/>
</dbReference>
<dbReference type="PANTHER" id="PTHR43792:SF1">
    <property type="entry name" value="N-ACETYLTRANSFERASE DOMAIN-CONTAINING PROTEIN"/>
    <property type="match status" value="1"/>
</dbReference>
<dbReference type="InterPro" id="IPR016181">
    <property type="entry name" value="Acyl_CoA_acyltransferase"/>
</dbReference>
<dbReference type="InterPro" id="IPR000182">
    <property type="entry name" value="GNAT_dom"/>
</dbReference>
<proteinExistence type="predicted"/>
<dbReference type="SUPFAM" id="SSF55729">
    <property type="entry name" value="Acyl-CoA N-acyltransferases (Nat)"/>
    <property type="match status" value="1"/>
</dbReference>
<dbReference type="Gene3D" id="3.40.630.30">
    <property type="match status" value="1"/>
</dbReference>
<organism evidence="2 3">
    <name type="scientific">Roseinatronobacter alkalisoli</name>
    <dbReference type="NCBI Taxonomy" id="3028235"/>
    <lineage>
        <taxon>Bacteria</taxon>
        <taxon>Pseudomonadati</taxon>
        <taxon>Pseudomonadota</taxon>
        <taxon>Alphaproteobacteria</taxon>
        <taxon>Rhodobacterales</taxon>
        <taxon>Paracoccaceae</taxon>
        <taxon>Roseinatronobacter</taxon>
    </lineage>
</organism>
<name>A0ABT5TA86_9RHOB</name>
<protein>
    <submittedName>
        <fullName evidence="2">GNAT family protein</fullName>
    </submittedName>
</protein>
<dbReference type="Proteomes" id="UP001431784">
    <property type="component" value="Unassembled WGS sequence"/>
</dbReference>
<dbReference type="PANTHER" id="PTHR43792">
    <property type="entry name" value="GNAT FAMILY, PUTATIVE (AFU_ORTHOLOGUE AFUA_3G00765)-RELATED-RELATED"/>
    <property type="match status" value="1"/>
</dbReference>
<dbReference type="Pfam" id="PF13302">
    <property type="entry name" value="Acetyltransf_3"/>
    <property type="match status" value="1"/>
</dbReference>
<dbReference type="EMBL" id="JAQZSM010000004">
    <property type="protein sequence ID" value="MDD7970848.1"/>
    <property type="molecule type" value="Genomic_DNA"/>
</dbReference>
<gene>
    <name evidence="2" type="ORF">PUT78_07030</name>
</gene>
<evidence type="ECO:0000313" key="2">
    <source>
        <dbReference type="EMBL" id="MDD7970848.1"/>
    </source>
</evidence>